<feature type="transmembrane region" description="Helical" evidence="1">
    <location>
        <begin position="86"/>
        <end position="106"/>
    </location>
</feature>
<evidence type="ECO:0000313" key="3">
    <source>
        <dbReference type="Proteomes" id="UP000807342"/>
    </source>
</evidence>
<feature type="transmembrane region" description="Helical" evidence="1">
    <location>
        <begin position="126"/>
        <end position="146"/>
    </location>
</feature>
<reference evidence="2" key="1">
    <citation type="submission" date="2020-11" db="EMBL/GenBank/DDBJ databases">
        <authorList>
            <consortium name="DOE Joint Genome Institute"/>
            <person name="Ahrendt S."/>
            <person name="Riley R."/>
            <person name="Andreopoulos W."/>
            <person name="Labutti K."/>
            <person name="Pangilinan J."/>
            <person name="Ruiz-Duenas F.J."/>
            <person name="Barrasa J.M."/>
            <person name="Sanchez-Garcia M."/>
            <person name="Camarero S."/>
            <person name="Miyauchi S."/>
            <person name="Serrano A."/>
            <person name="Linde D."/>
            <person name="Babiker R."/>
            <person name="Drula E."/>
            <person name="Ayuso-Fernandez I."/>
            <person name="Pacheco R."/>
            <person name="Padilla G."/>
            <person name="Ferreira P."/>
            <person name="Barriuso J."/>
            <person name="Kellner H."/>
            <person name="Castanera R."/>
            <person name="Alfaro M."/>
            <person name="Ramirez L."/>
            <person name="Pisabarro A.G."/>
            <person name="Kuo A."/>
            <person name="Tritt A."/>
            <person name="Lipzen A."/>
            <person name="He G."/>
            <person name="Yan M."/>
            <person name="Ng V."/>
            <person name="Cullen D."/>
            <person name="Martin F."/>
            <person name="Rosso M.-N."/>
            <person name="Henrissat B."/>
            <person name="Hibbett D."/>
            <person name="Martinez A.T."/>
            <person name="Grigoriev I.V."/>
        </authorList>
    </citation>
    <scope>NUCLEOTIDE SEQUENCE</scope>
    <source>
        <strain evidence="2">MF-IS2</strain>
    </source>
</reference>
<name>A0A9P5XAF0_9AGAR</name>
<dbReference type="Proteomes" id="UP000807342">
    <property type="component" value="Unassembled WGS sequence"/>
</dbReference>
<keyword evidence="1" id="KW-0812">Transmembrane</keyword>
<organism evidence="2 3">
    <name type="scientific">Macrolepiota fuliginosa MF-IS2</name>
    <dbReference type="NCBI Taxonomy" id="1400762"/>
    <lineage>
        <taxon>Eukaryota</taxon>
        <taxon>Fungi</taxon>
        <taxon>Dikarya</taxon>
        <taxon>Basidiomycota</taxon>
        <taxon>Agaricomycotina</taxon>
        <taxon>Agaricomycetes</taxon>
        <taxon>Agaricomycetidae</taxon>
        <taxon>Agaricales</taxon>
        <taxon>Agaricineae</taxon>
        <taxon>Agaricaceae</taxon>
        <taxon>Macrolepiota</taxon>
    </lineage>
</organism>
<comment type="caution">
    <text evidence="2">The sequence shown here is derived from an EMBL/GenBank/DDBJ whole genome shotgun (WGS) entry which is preliminary data.</text>
</comment>
<dbReference type="EMBL" id="MU151233">
    <property type="protein sequence ID" value="KAF9446684.1"/>
    <property type="molecule type" value="Genomic_DNA"/>
</dbReference>
<sequence length="148" mass="16257">MIHPNNFQSGGSRCCFIHPLLFLRVWFGGLSLPMDSTVAVVTRSRAQHLPGPISVLFGVFVINRLVVLLCYLYNYRIYVCFLCSKGSVMISIMSGFGNCVACIITAMTMKKPSKLPRPFGVTPSNISTSEFATLLCTTTITLAVFASY</sequence>
<evidence type="ECO:0000256" key="1">
    <source>
        <dbReference type="SAM" id="Phobius"/>
    </source>
</evidence>
<keyword evidence="3" id="KW-1185">Reference proteome</keyword>
<proteinExistence type="predicted"/>
<evidence type="ECO:0000313" key="2">
    <source>
        <dbReference type="EMBL" id="KAF9446684.1"/>
    </source>
</evidence>
<keyword evidence="1" id="KW-1133">Transmembrane helix</keyword>
<accession>A0A9P5XAF0</accession>
<protein>
    <submittedName>
        <fullName evidence="2">Uncharacterized protein</fullName>
    </submittedName>
</protein>
<feature type="transmembrane region" description="Helical" evidence="1">
    <location>
        <begin position="21"/>
        <end position="41"/>
    </location>
</feature>
<feature type="transmembrane region" description="Helical" evidence="1">
    <location>
        <begin position="53"/>
        <end position="74"/>
    </location>
</feature>
<gene>
    <name evidence="2" type="ORF">P691DRAFT_169755</name>
</gene>
<keyword evidence="1" id="KW-0472">Membrane</keyword>
<dbReference type="AlphaFoldDB" id="A0A9P5XAF0"/>